<protein>
    <submittedName>
        <fullName evidence="2">Uncharacterized protein</fullName>
    </submittedName>
</protein>
<comment type="caution">
    <text evidence="2">The sequence shown here is derived from an EMBL/GenBank/DDBJ whole genome shotgun (WGS) entry which is preliminary data.</text>
</comment>
<evidence type="ECO:0000313" key="3">
    <source>
        <dbReference type="Proteomes" id="UP000628017"/>
    </source>
</evidence>
<reference evidence="2" key="1">
    <citation type="journal article" date="2014" name="Int. J. Syst. Evol. Microbiol.">
        <title>Complete genome sequence of Corynebacterium casei LMG S-19264T (=DSM 44701T), isolated from a smear-ripened cheese.</title>
        <authorList>
            <consortium name="US DOE Joint Genome Institute (JGI-PGF)"/>
            <person name="Walter F."/>
            <person name="Albersmeier A."/>
            <person name="Kalinowski J."/>
            <person name="Ruckert C."/>
        </authorList>
    </citation>
    <scope>NUCLEOTIDE SEQUENCE</scope>
    <source>
        <strain evidence="2">CGMCC 1.15880</strain>
    </source>
</reference>
<accession>A0A916QTJ1</accession>
<name>A0A916QTJ1_9RHOB</name>
<reference evidence="2" key="2">
    <citation type="submission" date="2020-09" db="EMBL/GenBank/DDBJ databases">
        <authorList>
            <person name="Sun Q."/>
            <person name="Zhou Y."/>
        </authorList>
    </citation>
    <scope>NUCLEOTIDE SEQUENCE</scope>
    <source>
        <strain evidence="2">CGMCC 1.15880</strain>
    </source>
</reference>
<proteinExistence type="predicted"/>
<organism evidence="2 3">
    <name type="scientific">Neptunicoccus cionae</name>
    <dbReference type="NCBI Taxonomy" id="2035344"/>
    <lineage>
        <taxon>Bacteria</taxon>
        <taxon>Pseudomonadati</taxon>
        <taxon>Pseudomonadota</taxon>
        <taxon>Alphaproteobacteria</taxon>
        <taxon>Rhodobacterales</taxon>
        <taxon>Paracoccaceae</taxon>
        <taxon>Neptunicoccus</taxon>
    </lineage>
</organism>
<evidence type="ECO:0000256" key="1">
    <source>
        <dbReference type="SAM" id="MobiDB-lite"/>
    </source>
</evidence>
<evidence type="ECO:0000313" key="2">
    <source>
        <dbReference type="EMBL" id="GGA08759.1"/>
    </source>
</evidence>
<dbReference type="Proteomes" id="UP000628017">
    <property type="component" value="Unassembled WGS sequence"/>
</dbReference>
<dbReference type="AlphaFoldDB" id="A0A916QTJ1"/>
<dbReference type="RefSeq" id="WP_188670750.1">
    <property type="nucleotide sequence ID" value="NZ_BMKA01000001.1"/>
</dbReference>
<feature type="region of interest" description="Disordered" evidence="1">
    <location>
        <begin position="28"/>
        <end position="60"/>
    </location>
</feature>
<dbReference type="EMBL" id="BMKA01000001">
    <property type="protein sequence ID" value="GGA08759.1"/>
    <property type="molecule type" value="Genomic_DNA"/>
</dbReference>
<keyword evidence="3" id="KW-1185">Reference proteome</keyword>
<gene>
    <name evidence="2" type="ORF">GCM10011498_05880</name>
</gene>
<sequence length="73" mass="8123">MMKAIKPSAISSDRRFVLADKLRPQVWHERQKTESDFGAPTPATRRFDGRDEGMTPDPELQDAIKGVLAGLNA</sequence>